<accession>A0A2A9DUZ7</accession>
<dbReference type="InterPro" id="IPR032710">
    <property type="entry name" value="NTF2-like_dom_sf"/>
</dbReference>
<proteinExistence type="predicted"/>
<evidence type="ECO:0000313" key="2">
    <source>
        <dbReference type="EMBL" id="PFG30196.1"/>
    </source>
</evidence>
<dbReference type="Pfam" id="PF14534">
    <property type="entry name" value="DUF4440"/>
    <property type="match status" value="1"/>
</dbReference>
<dbReference type="Proteomes" id="UP000221369">
    <property type="component" value="Unassembled WGS sequence"/>
</dbReference>
<gene>
    <name evidence="2" type="ORF">ATJ78_1120</name>
</gene>
<protein>
    <submittedName>
        <fullName evidence="2">Uncharacterized protein DUF4440</fullName>
    </submittedName>
</protein>
<organism evidence="2 3">
    <name type="scientific">Paramicrobacterium agarici</name>
    <dbReference type="NCBI Taxonomy" id="630514"/>
    <lineage>
        <taxon>Bacteria</taxon>
        <taxon>Bacillati</taxon>
        <taxon>Actinomycetota</taxon>
        <taxon>Actinomycetes</taxon>
        <taxon>Micrococcales</taxon>
        <taxon>Microbacteriaceae</taxon>
        <taxon>Paramicrobacterium</taxon>
    </lineage>
</organism>
<comment type="caution">
    <text evidence="2">The sequence shown here is derived from an EMBL/GenBank/DDBJ whole genome shotgun (WGS) entry which is preliminary data.</text>
</comment>
<dbReference type="Gene3D" id="3.10.450.50">
    <property type="match status" value="1"/>
</dbReference>
<sequence length="121" mass="13501">MSRDEDLYALERRGWQSLCDGTGGVFYGSLMTDDALMVLAGGFALDRDGVVASLTDAPQWDDFDISGERVIAVSEDVRTLVYTGSAMRGNEPEFRALMSSTYVRIDNEWRLALYQQTPMES</sequence>
<dbReference type="EMBL" id="PDJE01000001">
    <property type="protein sequence ID" value="PFG30196.1"/>
    <property type="molecule type" value="Genomic_DNA"/>
</dbReference>
<evidence type="ECO:0000259" key="1">
    <source>
        <dbReference type="Pfam" id="PF14534"/>
    </source>
</evidence>
<name>A0A2A9DUZ7_9MICO</name>
<dbReference type="SUPFAM" id="SSF54427">
    <property type="entry name" value="NTF2-like"/>
    <property type="match status" value="1"/>
</dbReference>
<feature type="domain" description="DUF4440" evidence="1">
    <location>
        <begin position="9"/>
        <end position="111"/>
    </location>
</feature>
<dbReference type="AlphaFoldDB" id="A0A2A9DUZ7"/>
<reference evidence="2 3" key="1">
    <citation type="submission" date="2017-10" db="EMBL/GenBank/DDBJ databases">
        <title>Sequencing the genomes of 1000 actinobacteria strains.</title>
        <authorList>
            <person name="Klenk H.-P."/>
        </authorList>
    </citation>
    <scope>NUCLEOTIDE SEQUENCE [LARGE SCALE GENOMIC DNA]</scope>
    <source>
        <strain evidence="2 3">DSM 21798</strain>
    </source>
</reference>
<dbReference type="InterPro" id="IPR027843">
    <property type="entry name" value="DUF4440"/>
</dbReference>
<keyword evidence="3" id="KW-1185">Reference proteome</keyword>
<evidence type="ECO:0000313" key="3">
    <source>
        <dbReference type="Proteomes" id="UP000221369"/>
    </source>
</evidence>
<dbReference type="RefSeq" id="WP_098406688.1">
    <property type="nucleotide sequence ID" value="NZ_PDJE01000001.1"/>
</dbReference>